<reference evidence="2 3" key="2">
    <citation type="submission" date="2020-09" db="EMBL/GenBank/DDBJ databases">
        <authorList>
            <person name="Kittiwongwattana C."/>
        </authorList>
    </citation>
    <scope>NUCLEOTIDE SEQUENCE [LARGE SCALE GENOMIC DNA]</scope>
    <source>
        <strain evidence="2 3">1303</strain>
    </source>
</reference>
<sequence length="113" mass="12539">MKKFSICIGLLLVAVGIPVFLFSGSVNAELPLLTGLFTLFISNQAKEDERSGAIRSSSAFIALVIGYSLHLVMNNLFQHQLIAIRLTTVNSFLIIVFALANIIRYSRLYIFMV</sequence>
<protein>
    <recommendedName>
        <fullName evidence="4">DUF3147 family protein</fullName>
    </recommendedName>
</protein>
<keyword evidence="1" id="KW-1133">Transmembrane helix</keyword>
<reference evidence="3" key="1">
    <citation type="submission" date="2020-04" db="EMBL/GenBank/DDBJ databases">
        <authorList>
            <person name="Kittiwongwattana C."/>
        </authorList>
    </citation>
    <scope>NUCLEOTIDE SEQUENCE [LARGE SCALE GENOMIC DNA]</scope>
    <source>
        <strain evidence="3">1303</strain>
    </source>
</reference>
<accession>A0ABX6LF51</accession>
<keyword evidence="1" id="KW-0812">Transmembrane</keyword>
<evidence type="ECO:0000256" key="1">
    <source>
        <dbReference type="SAM" id="Phobius"/>
    </source>
</evidence>
<evidence type="ECO:0000313" key="2">
    <source>
        <dbReference type="EMBL" id="QJB38452.1"/>
    </source>
</evidence>
<evidence type="ECO:0000313" key="3">
    <source>
        <dbReference type="Proteomes" id="UP000503144"/>
    </source>
</evidence>
<gene>
    <name evidence="2" type="ORF">HF324_11470</name>
</gene>
<dbReference type="Proteomes" id="UP000503144">
    <property type="component" value="Chromosome"/>
</dbReference>
<evidence type="ECO:0008006" key="4">
    <source>
        <dbReference type="Google" id="ProtNLM"/>
    </source>
</evidence>
<keyword evidence="3" id="KW-1185">Reference proteome</keyword>
<name>A0ABX6LF51_9BACT</name>
<organism evidence="2 3">
    <name type="scientific">Chitinophaga oryzae</name>
    <dbReference type="NCBI Taxonomy" id="2725414"/>
    <lineage>
        <taxon>Bacteria</taxon>
        <taxon>Pseudomonadati</taxon>
        <taxon>Bacteroidota</taxon>
        <taxon>Chitinophagia</taxon>
        <taxon>Chitinophagales</taxon>
        <taxon>Chitinophagaceae</taxon>
        <taxon>Chitinophaga</taxon>
    </lineage>
</organism>
<feature type="transmembrane region" description="Helical" evidence="1">
    <location>
        <begin position="82"/>
        <end position="103"/>
    </location>
</feature>
<keyword evidence="1" id="KW-0472">Membrane</keyword>
<dbReference type="RefSeq" id="WP_168860672.1">
    <property type="nucleotide sequence ID" value="NZ_CP051204.2"/>
</dbReference>
<proteinExistence type="predicted"/>
<dbReference type="EMBL" id="CP051204">
    <property type="protein sequence ID" value="QJB38452.1"/>
    <property type="molecule type" value="Genomic_DNA"/>
</dbReference>